<dbReference type="InterPro" id="IPR050316">
    <property type="entry name" value="Tyrosinase/Hemocyanin"/>
</dbReference>
<dbReference type="PRINTS" id="PR00092">
    <property type="entry name" value="TYROSINASE"/>
</dbReference>
<dbReference type="Pfam" id="PF00264">
    <property type="entry name" value="Tyrosinase"/>
    <property type="match status" value="1"/>
</dbReference>
<name>A0A8H5P677_9HYPO</name>
<evidence type="ECO:0000313" key="6">
    <source>
        <dbReference type="Proteomes" id="UP000544095"/>
    </source>
</evidence>
<proteinExistence type="predicted"/>
<feature type="chain" id="PRO_5034500773" evidence="3">
    <location>
        <begin position="20"/>
        <end position="329"/>
    </location>
</feature>
<sequence>MVAIHFLVTVTALVLQASAKCSNKGQRRAWHTFSDEEKSEYINAELCIMGLPPKVGLPGARTLFDDLQANHQIQAGWTHFVGAFLPYHRLLMHTHEHFLRTECGYTGYQPYWDEPLDAGNFTSSIVFDPVHGFGGDGRESDGCITDGPFANYTNAIGPGYLITDHCIDRKISNEESKGSSQSEVDACNEYTDFEEAWPCIQDKPHTGGHAGVGLEMANPISSPGDPLFYLHHTWLDKVWWDWQALDLPARLKDMTGRNQQDKDHGFGNVPGINGTNVFKGTCGGVDICLGDSGNTTTLTHVLSTLGLLPNVTIADVMDIGGGYLCYEYV</sequence>
<evidence type="ECO:0000256" key="1">
    <source>
        <dbReference type="ARBA" id="ARBA00022723"/>
    </source>
</evidence>
<evidence type="ECO:0000256" key="2">
    <source>
        <dbReference type="ARBA" id="ARBA00023008"/>
    </source>
</evidence>
<feature type="domain" description="Tyrosinase copper-binding" evidence="4">
    <location>
        <begin position="225"/>
        <end position="236"/>
    </location>
</feature>
<dbReference type="SUPFAM" id="SSF48056">
    <property type="entry name" value="Di-copper centre-containing domain"/>
    <property type="match status" value="1"/>
</dbReference>
<evidence type="ECO:0000256" key="3">
    <source>
        <dbReference type="SAM" id="SignalP"/>
    </source>
</evidence>
<accession>A0A8H5P677</accession>
<dbReference type="GO" id="GO:0046872">
    <property type="term" value="F:metal ion binding"/>
    <property type="evidence" value="ECO:0007669"/>
    <property type="project" value="UniProtKB-KW"/>
</dbReference>
<protein>
    <submittedName>
        <fullName evidence="5">Di-copper centre-containing protein</fullName>
    </submittedName>
</protein>
<evidence type="ECO:0000313" key="5">
    <source>
        <dbReference type="EMBL" id="KAF5588985.1"/>
    </source>
</evidence>
<dbReference type="PROSITE" id="PS00498">
    <property type="entry name" value="TYROSINASE_2"/>
    <property type="match status" value="1"/>
</dbReference>
<comment type="caution">
    <text evidence="5">The sequence shown here is derived from an EMBL/GenBank/DDBJ whole genome shotgun (WGS) entry which is preliminary data.</text>
</comment>
<keyword evidence="1" id="KW-0479">Metal-binding</keyword>
<dbReference type="AlphaFoldDB" id="A0A8H5P677"/>
<organism evidence="5 6">
    <name type="scientific">Fusarium pseudoanthophilum</name>
    <dbReference type="NCBI Taxonomy" id="48495"/>
    <lineage>
        <taxon>Eukaryota</taxon>
        <taxon>Fungi</taxon>
        <taxon>Dikarya</taxon>
        <taxon>Ascomycota</taxon>
        <taxon>Pezizomycotina</taxon>
        <taxon>Sordariomycetes</taxon>
        <taxon>Hypocreomycetidae</taxon>
        <taxon>Hypocreales</taxon>
        <taxon>Nectriaceae</taxon>
        <taxon>Fusarium</taxon>
        <taxon>Fusarium fujikuroi species complex</taxon>
    </lineage>
</organism>
<dbReference type="PANTHER" id="PTHR11474:SF126">
    <property type="entry name" value="TYROSINASE-LIKE PROTEIN TYR-1-RELATED"/>
    <property type="match status" value="1"/>
</dbReference>
<dbReference type="InterPro" id="IPR002227">
    <property type="entry name" value="Tyrosinase_Cu-bd"/>
</dbReference>
<dbReference type="PANTHER" id="PTHR11474">
    <property type="entry name" value="TYROSINASE FAMILY MEMBER"/>
    <property type="match status" value="1"/>
</dbReference>
<dbReference type="Gene3D" id="1.10.1280.10">
    <property type="entry name" value="Di-copper center containing domain from catechol oxidase"/>
    <property type="match status" value="1"/>
</dbReference>
<keyword evidence="3" id="KW-0732">Signal</keyword>
<feature type="signal peptide" evidence="3">
    <location>
        <begin position="1"/>
        <end position="19"/>
    </location>
</feature>
<dbReference type="InterPro" id="IPR008922">
    <property type="entry name" value="Di-copper_centre_dom_sf"/>
</dbReference>
<keyword evidence="2" id="KW-0186">Copper</keyword>
<dbReference type="EMBL" id="JAAOAR010000310">
    <property type="protein sequence ID" value="KAF5588985.1"/>
    <property type="molecule type" value="Genomic_DNA"/>
</dbReference>
<gene>
    <name evidence="5" type="ORF">FPANT_6449</name>
</gene>
<dbReference type="GO" id="GO:0016491">
    <property type="term" value="F:oxidoreductase activity"/>
    <property type="evidence" value="ECO:0007669"/>
    <property type="project" value="InterPro"/>
</dbReference>
<reference evidence="5 6" key="1">
    <citation type="submission" date="2020-05" db="EMBL/GenBank/DDBJ databases">
        <title>Identification and distribution of gene clusters putatively required for synthesis of sphingolipid metabolism inhibitors in phylogenetically diverse species of the filamentous fungus Fusarium.</title>
        <authorList>
            <person name="Kim H.-S."/>
            <person name="Busman M."/>
            <person name="Brown D.W."/>
            <person name="Divon H."/>
            <person name="Uhlig S."/>
            <person name="Proctor R.H."/>
        </authorList>
    </citation>
    <scope>NUCLEOTIDE SEQUENCE [LARGE SCALE GENOMIC DNA]</scope>
    <source>
        <strain evidence="5 6">NRRL 25211</strain>
    </source>
</reference>
<keyword evidence="6" id="KW-1185">Reference proteome</keyword>
<dbReference type="Proteomes" id="UP000544095">
    <property type="component" value="Unassembled WGS sequence"/>
</dbReference>
<evidence type="ECO:0000259" key="4">
    <source>
        <dbReference type="PROSITE" id="PS00498"/>
    </source>
</evidence>